<dbReference type="PROSITE" id="PS51257">
    <property type="entry name" value="PROKAR_LIPOPROTEIN"/>
    <property type="match status" value="1"/>
</dbReference>
<evidence type="ECO:0000256" key="10">
    <source>
        <dbReference type="ARBA" id="ARBA00023180"/>
    </source>
</evidence>
<protein>
    <submittedName>
        <fullName evidence="14">Toll-like receptor Tollo</fullName>
    </submittedName>
</protein>
<dbReference type="SMART" id="SM00255">
    <property type="entry name" value="TIR"/>
    <property type="match status" value="1"/>
</dbReference>
<evidence type="ECO:0000256" key="5">
    <source>
        <dbReference type="ARBA" id="ARBA00022729"/>
    </source>
</evidence>
<evidence type="ECO:0000256" key="11">
    <source>
        <dbReference type="SAM" id="Phobius"/>
    </source>
</evidence>
<gene>
    <name evidence="14" type="ORF">HOLleu_23650</name>
</gene>
<dbReference type="SUPFAM" id="SSF52058">
    <property type="entry name" value="L domain-like"/>
    <property type="match status" value="2"/>
</dbReference>
<keyword evidence="4 11" id="KW-0812">Transmembrane</keyword>
<keyword evidence="6" id="KW-0677">Repeat</keyword>
<dbReference type="PROSITE" id="PS51450">
    <property type="entry name" value="LRR"/>
    <property type="match status" value="2"/>
</dbReference>
<keyword evidence="7 11" id="KW-1133">Transmembrane helix</keyword>
<keyword evidence="15" id="KW-1185">Reference proteome</keyword>
<dbReference type="InterPro" id="IPR032675">
    <property type="entry name" value="LRR_dom_sf"/>
</dbReference>
<feature type="transmembrane region" description="Helical" evidence="11">
    <location>
        <begin position="836"/>
        <end position="858"/>
    </location>
</feature>
<evidence type="ECO:0000256" key="3">
    <source>
        <dbReference type="ARBA" id="ARBA00022614"/>
    </source>
</evidence>
<dbReference type="Gene3D" id="3.80.10.10">
    <property type="entry name" value="Ribonuclease Inhibitor"/>
    <property type="match status" value="5"/>
</dbReference>
<evidence type="ECO:0000313" key="14">
    <source>
        <dbReference type="EMBL" id="KAJ8033415.1"/>
    </source>
</evidence>
<accession>A0A9Q1BVA7</accession>
<dbReference type="Gene3D" id="3.40.50.10140">
    <property type="entry name" value="Toll/interleukin-1 receptor homology (TIR) domain"/>
    <property type="match status" value="1"/>
</dbReference>
<dbReference type="GO" id="GO:0007165">
    <property type="term" value="P:signal transduction"/>
    <property type="evidence" value="ECO:0007669"/>
    <property type="project" value="InterPro"/>
</dbReference>
<dbReference type="Pfam" id="PF13855">
    <property type="entry name" value="LRR_8"/>
    <property type="match status" value="4"/>
</dbReference>
<dbReference type="SMART" id="SM00369">
    <property type="entry name" value="LRR_TYP"/>
    <property type="match status" value="12"/>
</dbReference>
<evidence type="ECO:0000256" key="7">
    <source>
        <dbReference type="ARBA" id="ARBA00022989"/>
    </source>
</evidence>
<dbReference type="EMBL" id="JAIZAY010000011">
    <property type="protein sequence ID" value="KAJ8033415.1"/>
    <property type="molecule type" value="Genomic_DNA"/>
</dbReference>
<feature type="chain" id="PRO_5040455950" evidence="12">
    <location>
        <begin position="25"/>
        <end position="1044"/>
    </location>
</feature>
<dbReference type="GO" id="GO:0005886">
    <property type="term" value="C:plasma membrane"/>
    <property type="evidence" value="ECO:0007669"/>
    <property type="project" value="TreeGrafter"/>
</dbReference>
<proteinExistence type="inferred from homology"/>
<dbReference type="FunFam" id="3.40.50.10140:FF:000026">
    <property type="entry name" value="Toll-like receptor 2"/>
    <property type="match status" value="1"/>
</dbReference>
<dbReference type="GO" id="GO:0038023">
    <property type="term" value="F:signaling receptor activity"/>
    <property type="evidence" value="ECO:0007669"/>
    <property type="project" value="TreeGrafter"/>
</dbReference>
<evidence type="ECO:0000256" key="6">
    <source>
        <dbReference type="ARBA" id="ARBA00022737"/>
    </source>
</evidence>
<dbReference type="FunFam" id="3.80.10.10:FF:000770">
    <property type="entry name" value="Uncharacterized protein"/>
    <property type="match status" value="1"/>
</dbReference>
<feature type="domain" description="TIR" evidence="13">
    <location>
        <begin position="886"/>
        <end position="1021"/>
    </location>
</feature>
<dbReference type="Pfam" id="PF01582">
    <property type="entry name" value="TIR"/>
    <property type="match status" value="1"/>
</dbReference>
<dbReference type="InterPro" id="IPR035897">
    <property type="entry name" value="Toll_tir_struct_dom_sf"/>
</dbReference>
<dbReference type="SUPFAM" id="SSF52200">
    <property type="entry name" value="Toll/Interleukin receptor TIR domain"/>
    <property type="match status" value="1"/>
</dbReference>
<sequence>MKYYLPNLGIKIFFVVYLTQGCLPYETNVTECDLDWSCRWNADLPFDLIDAHCFYQATVRVSNSSFNRAQGHASLTVYCGYEAPPPPSMLKCMLLFAGIAQIKKLHIFSCNPLKIYDGDLDPFTSLEEFNSSYSDLEILEDHVFYHADQLRTINLKQHHLPIGIQKFPKALIGPTISTMTLSNISRYQQRTTTFLPSLRNLLLDSFVFSYGIPRYAFLNHDGLEMLSLTNTRLNSAELENLSPLSNLTRLDVLQNMEMEEIPVNLFPYLQNLKHLEIDGGAIRVIQKNDFIALPGLEFLSLSSLGITSFHPHAFETLTNLRTLKIAWNLFLGLRHSLPPLKGLSLLQNLDMASCKYTNITADVFKHVEKLRTLNLKFNNLAGVPFVFNNNPESSVVLPESETVDLSENKILSLASYTFSNLEKLKRVDLSYNRIQNIAEMAFHNLKTLEEIILSGNMINIFEPRSIVFIETLKILDLRWNYLYNFPKLPEVNTRLGIDKIPENPFFTYLEGNPLICDCLMFSELFELNMNGQWVLPNTSTLIWPGARSLVNQRFDSLRLSCFTAFGLQHLESMVTAPEDFFSFLFPEHGCPFVCNCYYHCATSWSSAFCNNKDLTEVPKNFNLTILWLGLANNFITSLPKDAFDDLSSLEGIDLKGNQMNHIESGTFYQLSNLRFLFLNNNNLTRIENGIFNITSGGLEELNLSSNFISAIDQGAFDETRSIRRLELDNNNIKSLPYGIFDNLENLSYLKIGGNPFNCSCDILYLTNWYKETSFETDRQLDTDINDLGCPSFFNDTELFNWVKQQDILCNPPPTFHQVTINIPVSNIVRRPSANSLTVFLSCLISSFIATVFICVITYKYRLAILALIYVKTGRKFFSKSVDDSKKQYDAFISFSNLDRDFILEELVPKLEGSENRRKLCIHHRDFIVGECIATNIVNAIENSKRIVILCSKNYLESEWCSYEFKASHRQALKDKRHRIILIMMNDVDDETLDKDIKAYITNNTYLKRQDSLFWSKLLYSVPTSNQKLKSSLINDGQTQDTTAM</sequence>
<keyword evidence="10" id="KW-0325">Glycoprotein</keyword>
<dbReference type="PANTHER" id="PTHR24365">
    <property type="entry name" value="TOLL-LIKE RECEPTOR"/>
    <property type="match status" value="1"/>
</dbReference>
<dbReference type="InterPro" id="IPR001611">
    <property type="entry name" value="Leu-rich_rpt"/>
</dbReference>
<comment type="caution">
    <text evidence="14">The sequence shown here is derived from an EMBL/GenBank/DDBJ whole genome shotgun (WGS) entry which is preliminary data.</text>
</comment>
<dbReference type="InterPro" id="IPR000157">
    <property type="entry name" value="TIR_dom"/>
</dbReference>
<dbReference type="PROSITE" id="PS50104">
    <property type="entry name" value="TIR"/>
    <property type="match status" value="1"/>
</dbReference>
<comment type="subcellular location">
    <subcellularLocation>
        <location evidence="1">Membrane</location>
        <topology evidence="1">Single-pass membrane protein</topology>
    </subcellularLocation>
</comment>
<evidence type="ECO:0000313" key="15">
    <source>
        <dbReference type="Proteomes" id="UP001152320"/>
    </source>
</evidence>
<dbReference type="InterPro" id="IPR003591">
    <property type="entry name" value="Leu-rich_rpt_typical-subtyp"/>
</dbReference>
<organism evidence="14 15">
    <name type="scientific">Holothuria leucospilota</name>
    <name type="common">Black long sea cucumber</name>
    <name type="synonym">Mertensiothuria leucospilota</name>
    <dbReference type="NCBI Taxonomy" id="206669"/>
    <lineage>
        <taxon>Eukaryota</taxon>
        <taxon>Metazoa</taxon>
        <taxon>Echinodermata</taxon>
        <taxon>Eleutherozoa</taxon>
        <taxon>Echinozoa</taxon>
        <taxon>Holothuroidea</taxon>
        <taxon>Aspidochirotacea</taxon>
        <taxon>Aspidochirotida</taxon>
        <taxon>Holothuriidae</taxon>
        <taxon>Holothuria</taxon>
    </lineage>
</organism>
<keyword evidence="3" id="KW-0433">Leucine-rich repeat</keyword>
<evidence type="ECO:0000256" key="2">
    <source>
        <dbReference type="ARBA" id="ARBA00009634"/>
    </source>
</evidence>
<evidence type="ECO:0000256" key="8">
    <source>
        <dbReference type="ARBA" id="ARBA00023136"/>
    </source>
</evidence>
<evidence type="ECO:0000256" key="4">
    <source>
        <dbReference type="ARBA" id="ARBA00022692"/>
    </source>
</evidence>
<feature type="signal peptide" evidence="12">
    <location>
        <begin position="1"/>
        <end position="24"/>
    </location>
</feature>
<comment type="similarity">
    <text evidence="2">Belongs to the Toll-like receptor family.</text>
</comment>
<keyword evidence="9 14" id="KW-0675">Receptor</keyword>
<reference evidence="14" key="1">
    <citation type="submission" date="2021-10" db="EMBL/GenBank/DDBJ databases">
        <title>Tropical sea cucumber genome reveals ecological adaptation and Cuvierian tubules defense mechanism.</title>
        <authorList>
            <person name="Chen T."/>
        </authorList>
    </citation>
    <scope>NUCLEOTIDE SEQUENCE</scope>
    <source>
        <strain evidence="14">Nanhai2018</strain>
        <tissue evidence="14">Muscle</tissue>
    </source>
</reference>
<evidence type="ECO:0000256" key="12">
    <source>
        <dbReference type="SAM" id="SignalP"/>
    </source>
</evidence>
<keyword evidence="5 12" id="KW-0732">Signal</keyword>
<dbReference type="OrthoDB" id="6429344at2759"/>
<evidence type="ECO:0000256" key="9">
    <source>
        <dbReference type="ARBA" id="ARBA00023170"/>
    </source>
</evidence>
<dbReference type="PRINTS" id="PR01537">
    <property type="entry name" value="INTRLKN1R1F"/>
</dbReference>
<dbReference type="PANTHER" id="PTHR24365:SF541">
    <property type="entry name" value="PROTEIN TOLL-RELATED"/>
    <property type="match status" value="1"/>
</dbReference>
<name>A0A9Q1BVA7_HOLLE</name>
<dbReference type="Proteomes" id="UP001152320">
    <property type="component" value="Chromosome 11"/>
</dbReference>
<evidence type="ECO:0000256" key="1">
    <source>
        <dbReference type="ARBA" id="ARBA00004167"/>
    </source>
</evidence>
<evidence type="ECO:0000259" key="13">
    <source>
        <dbReference type="PROSITE" id="PS50104"/>
    </source>
</evidence>
<dbReference type="AlphaFoldDB" id="A0A9Q1BVA7"/>
<keyword evidence="8 11" id="KW-0472">Membrane</keyword>